<comment type="caution">
    <text evidence="1">The sequence shown here is derived from an EMBL/GenBank/DDBJ whole genome shotgun (WGS) entry which is preliminary data.</text>
</comment>
<organism evidence="1 2">
    <name type="scientific">Larkinella terrae</name>
    <dbReference type="NCBI Taxonomy" id="2025311"/>
    <lineage>
        <taxon>Bacteria</taxon>
        <taxon>Pseudomonadati</taxon>
        <taxon>Bacteroidota</taxon>
        <taxon>Cytophagia</taxon>
        <taxon>Cytophagales</taxon>
        <taxon>Spirosomataceae</taxon>
        <taxon>Larkinella</taxon>
    </lineage>
</organism>
<dbReference type="AlphaFoldDB" id="A0A7K0EMI0"/>
<reference evidence="1 2" key="1">
    <citation type="journal article" date="2018" name="Antonie Van Leeuwenhoek">
        <title>Larkinella terrae sp. nov., isolated from soil on Jeju Island, South Korea.</title>
        <authorList>
            <person name="Ten L.N."/>
            <person name="Jeon J."/>
            <person name="Park S.J."/>
            <person name="Park S."/>
            <person name="Lee S.Y."/>
            <person name="Kim M.K."/>
            <person name="Jung H.Y."/>
        </authorList>
    </citation>
    <scope>NUCLEOTIDE SEQUENCE [LARGE SCALE GENOMIC DNA]</scope>
    <source>
        <strain evidence="1 2">KCTC 52001</strain>
    </source>
</reference>
<keyword evidence="2" id="KW-1185">Reference proteome</keyword>
<dbReference type="Proteomes" id="UP000441754">
    <property type="component" value="Unassembled WGS sequence"/>
</dbReference>
<evidence type="ECO:0000313" key="1">
    <source>
        <dbReference type="EMBL" id="MRS63063.1"/>
    </source>
</evidence>
<dbReference type="EMBL" id="WJXZ01000009">
    <property type="protein sequence ID" value="MRS63063.1"/>
    <property type="molecule type" value="Genomic_DNA"/>
</dbReference>
<protein>
    <submittedName>
        <fullName evidence="1">Uncharacterized protein</fullName>
    </submittedName>
</protein>
<accession>A0A7K0EMI0</accession>
<sequence length="65" mass="7968">MEKKKRITVYNDLNDPHLEQVQKYARMTPEERWEEYLKMRKLFFELGGTPQKVTPRISVIRPSWM</sequence>
<evidence type="ECO:0000313" key="2">
    <source>
        <dbReference type="Proteomes" id="UP000441754"/>
    </source>
</evidence>
<proteinExistence type="predicted"/>
<name>A0A7K0EMI0_9BACT</name>
<dbReference type="RefSeq" id="WP_154176416.1">
    <property type="nucleotide sequence ID" value="NZ_WJXZ01000009.1"/>
</dbReference>
<dbReference type="OrthoDB" id="965509at2"/>
<gene>
    <name evidence="1" type="ORF">GJJ30_17320</name>
</gene>